<comment type="caution">
    <text evidence="2">The sequence shown here is derived from an EMBL/GenBank/DDBJ whole genome shotgun (WGS) entry which is preliminary data.</text>
</comment>
<reference evidence="2 3" key="1">
    <citation type="journal article" date="2019" name="Genome Biol. Evol.">
        <title>Insights into the evolution of the New World diploid cottons (Gossypium, subgenus Houzingenia) based on genome sequencing.</title>
        <authorList>
            <person name="Grover C.E."/>
            <person name="Arick M.A. 2nd"/>
            <person name="Thrash A."/>
            <person name="Conover J.L."/>
            <person name="Sanders W.S."/>
            <person name="Peterson D.G."/>
            <person name="Frelichowski J.E."/>
            <person name="Scheffler J.A."/>
            <person name="Scheffler B.E."/>
            <person name="Wendel J.F."/>
        </authorList>
    </citation>
    <scope>NUCLEOTIDE SEQUENCE [LARGE SCALE GENOMIC DNA]</scope>
    <source>
        <strain evidence="2">185</strain>
        <tissue evidence="2">Leaf</tissue>
    </source>
</reference>
<dbReference type="SMART" id="SM00151">
    <property type="entry name" value="SWIB"/>
    <property type="match status" value="1"/>
</dbReference>
<sequence length="173" mass="19642">MAVSSATFSTFVSPQTVSFLGKPSSFRRLHPTNVHMVRTLTQATASKTDTGPRKPRGIMKPRRVSPEMQALVGVPEIPRTEVLKQIWAYIKEHNLQDPNNKRVIICDDKLKKILGGKDRVEFLEIAGYRLRVNLALFLKALLRKVMLKWGSVGPRELARFNEQLEKPVRLKLG</sequence>
<dbReference type="CDD" id="cd10567">
    <property type="entry name" value="SWIB-MDM2_like"/>
    <property type="match status" value="1"/>
</dbReference>
<dbReference type="PANTHER" id="PTHR13844">
    <property type="entry name" value="SWI/SNF-RELATED MATRIX-ASSOCIATED ACTIN-DEPENDENT REGULATOR OF CHROMATIN SUBFAMILY D"/>
    <property type="match status" value="1"/>
</dbReference>
<name>A0A7J8X6R4_GOSAI</name>
<feature type="domain" description="DM2" evidence="1">
    <location>
        <begin position="57"/>
        <end position="135"/>
    </location>
</feature>
<dbReference type="InterPro" id="IPR036885">
    <property type="entry name" value="SWIB_MDM2_dom_sf"/>
</dbReference>
<keyword evidence="3" id="KW-1185">Reference proteome</keyword>
<dbReference type="InterPro" id="IPR019835">
    <property type="entry name" value="SWIB_domain"/>
</dbReference>
<dbReference type="Gene3D" id="1.10.245.10">
    <property type="entry name" value="SWIB/MDM2 domain"/>
    <property type="match status" value="1"/>
</dbReference>
<evidence type="ECO:0000313" key="3">
    <source>
        <dbReference type="Proteomes" id="UP000593577"/>
    </source>
</evidence>
<evidence type="ECO:0000313" key="2">
    <source>
        <dbReference type="EMBL" id="MBA0682948.1"/>
    </source>
</evidence>
<dbReference type="AlphaFoldDB" id="A0A7J8X6R4"/>
<evidence type="ECO:0000259" key="1">
    <source>
        <dbReference type="PROSITE" id="PS51925"/>
    </source>
</evidence>
<dbReference type="EMBL" id="JABFAA010000005">
    <property type="protein sequence ID" value="MBA0682948.1"/>
    <property type="molecule type" value="Genomic_DNA"/>
</dbReference>
<protein>
    <recommendedName>
        <fullName evidence="1">DM2 domain-containing protein</fullName>
    </recommendedName>
</protein>
<dbReference type="InterPro" id="IPR003121">
    <property type="entry name" value="SWIB_MDM2_domain"/>
</dbReference>
<proteinExistence type="predicted"/>
<dbReference type="Pfam" id="PF02201">
    <property type="entry name" value="SWIB"/>
    <property type="match status" value="1"/>
</dbReference>
<dbReference type="Proteomes" id="UP000593577">
    <property type="component" value="Unassembled WGS sequence"/>
</dbReference>
<accession>A0A7J8X6R4</accession>
<organism evidence="2 3">
    <name type="scientific">Gossypium aridum</name>
    <name type="common">American cotton</name>
    <name type="synonym">Erioxylum aridum</name>
    <dbReference type="NCBI Taxonomy" id="34290"/>
    <lineage>
        <taxon>Eukaryota</taxon>
        <taxon>Viridiplantae</taxon>
        <taxon>Streptophyta</taxon>
        <taxon>Embryophyta</taxon>
        <taxon>Tracheophyta</taxon>
        <taxon>Spermatophyta</taxon>
        <taxon>Magnoliopsida</taxon>
        <taxon>eudicotyledons</taxon>
        <taxon>Gunneridae</taxon>
        <taxon>Pentapetalae</taxon>
        <taxon>rosids</taxon>
        <taxon>malvids</taxon>
        <taxon>Malvales</taxon>
        <taxon>Malvaceae</taxon>
        <taxon>Malvoideae</taxon>
        <taxon>Gossypium</taxon>
    </lineage>
</organism>
<gene>
    <name evidence="2" type="ORF">Goari_024632</name>
</gene>
<dbReference type="PROSITE" id="PS51925">
    <property type="entry name" value="SWIB_MDM2"/>
    <property type="match status" value="1"/>
</dbReference>
<dbReference type="SUPFAM" id="SSF47592">
    <property type="entry name" value="SWIB/MDM2 domain"/>
    <property type="match status" value="1"/>
</dbReference>